<feature type="compositionally biased region" description="Polar residues" evidence="10">
    <location>
        <begin position="49"/>
        <end position="72"/>
    </location>
</feature>
<dbReference type="GO" id="GO:0098882">
    <property type="term" value="F:structural constituent of presynaptic active zone"/>
    <property type="evidence" value="ECO:0007669"/>
    <property type="project" value="TreeGrafter"/>
</dbReference>
<feature type="coiled-coil region" evidence="9">
    <location>
        <begin position="2341"/>
        <end position="2368"/>
    </location>
</feature>
<feature type="region of interest" description="Disordered" evidence="10">
    <location>
        <begin position="354"/>
        <end position="388"/>
    </location>
</feature>
<feature type="region of interest" description="Disordered" evidence="10">
    <location>
        <begin position="1"/>
        <end position="36"/>
    </location>
</feature>
<evidence type="ECO:0000256" key="6">
    <source>
        <dbReference type="ARBA" id="ARBA00023212"/>
    </source>
</evidence>
<dbReference type="SUPFAM" id="SSF90257">
    <property type="entry name" value="Myosin rod fragments"/>
    <property type="match status" value="1"/>
</dbReference>
<dbReference type="GO" id="GO:0007274">
    <property type="term" value="P:neuromuscular synaptic transmission"/>
    <property type="evidence" value="ECO:0007669"/>
    <property type="project" value="TreeGrafter"/>
</dbReference>
<sequence length="2514" mass="281276">MTSHSLEHYNRDPQVRRTPSGRAHYQDTNNTATNSYTNITTATSTYHTNASSSSATAGYPNVSISQSPSTRESPVARQGPSSVQIVTDSPTEEALGRGETHAHDQVQHQSRRRSQQQQHHHRQQHSAVHPPTTVSSQQTQPSQSATLGNAQPHHRQSPHAHTDRDFSVGVQEPCDSRREPHNFERVGSPSQRYYQSQYQQQPAQQHLSKRQRSAEHSHHNPAYQQQQHHHGHSGSRQSPHSQQPQQYYHHSQQQSYESTASHSQQVGGSVHPRFADEAVDHHFESARDNTGFCEHSTTTRGAMGSAGAYYDDPMMGAMDSGGRGTHRSRSATGVPLRSYHSMERDQDREFMPIREPRERSLDRGLDSVSARHAAGRRSDRGYGADPYQHDSHHAYRDLEGDPYGAQHASRMGAAVGGVGMGGVGVGHAYDRSGYGPAGPAGARGGDSFVMELQSRLNELQAQYGTVKRELDATTQKLGSSMHSIKTFWSPELKKERALRKEEAAKYALINDQLKLLRTENQTAGSASSLLGRSAGLYGSSSSRPSSRLQALTSLTAPPGSAGLGLPGLGLGSGLGASNSHSVVGSFGLASSAAQLNHHHPTPGSIGVGNAGVGRALGDSLLLSDGLRKPLSLNRPASALGRARPSSALGHPLGTNSSLATTTTSQQQTASGRQTNTNHPSSLTNNLVAPRPASALGDPSYMSKKQTALIRQLEEELRIAHMQRNPDAELQSHLDALYAEKDHMTKEIFLLRETIKELELRIETQKQTLAARDESIKKLMEMLQSSKGVGSQLLDEQRIENERLRGRLIEAEARTRHLESMLENLKRDQDRGDLGKNRQCDPCSVTVSYATAPAIRTFQHQPHQDQSRQRNLIDRETQTPKLRRQSGVKWSSLAGGSTGSSSSPHSPAVPREPRLLRQEVIIAEKNIQDHIALLEAIIETKDARINALEQELELMSRDPISRQLFLAAHNLSGRPISKDVRLVPTPPPQTSASSGAASAGEPMSNEHSYCLHHSDRNYGHMLAIGNDVGHHPVLRVSNSDPVILSDSGFVYTAASHNDNDTRPPMALSHSIQNHTNRHHTTALPRTISMHHSIADGYVNFPIGRHVNFLTTNLDDDQIDQGPWIEPSASVLFTNPILQNRCSFFIQVEELRLELNKKEQEVLALGAKMKTLEEQHQDYQRHIAVLKESLCAKEEHHNMLQADVEELRARLEEKNKLIEKRTQQSMATNQERSHLNQELQELRDHMDIKDRKINVLQRKIENLDELLKEKDNQLDMARARLTAIQAHHSTNEGALTGLEEALQDKEKQIAQLRVQRDRAEQERNEERELHEREIAEYKMRLHSIESDMDKLQVRLDKAAAEKDRLEGRLETSQSELGQVRAELDKIHDEHNRTANEWDRMRSENARLILDNDRLRENIDRLEARLTRESRERSRERERERERDRDRDRDRSRERGDWGDRDERGSSRSRLGASPARSLYPSSEELERLQEKLDKTQSELRRAQAELRMNQAETDRKCAEVDQLQEKVERSQGEIYRLKAKLENAQSEREALQEEYDRVQGMIARYHLEKDSQQGETEKLKSELERVQGTLSKVQAQYDKTQAALDKAQMDGDRQILPDCVHFVCGNFEAAQLCRPSCICLVTLIELQKAVSENQRLQMEVDRLKQDLEDSEKYIAQVQQNLPKDKGANEQLRSETKQLSEQLERVQQELYRTAEERNRLEMAVQELSGELERLRSINSGRPGEAEAQMKAELERYNKQIVALQQQIQTSAQQTQKYEAENRELRDKLEKSLNAVTQFQKDIEGLKKDNSKLTEMNSTLQQSQQEMGQQMQQLQETAAKAAAAASQQLQQPQQTEANGAAKNGTGATVNQTAEKLQMELDRMQVELETQRQDNMRLTQEVQQYMKGLEQAQSEIKNFEEERKRFQQQLENLVQEIEKREATIQAGTQQQAAMQQQLQQLQAQLAQASQANQANNAQQAQAEAELAAMKKQLDERHKALEQLEQKLRKRKEQIDAAEANVKKAQAELEKQKQMLAAQSANANGGAPDEALIQKLQEMTMRCADLEMKLSQGGGGGGADEAEVNRLLDIMADLEQEKAKMQKQIQELTEKLKVFQTGGAMPQGGPGPHPPQQSAASAPTASGTPQQKQLQQAAQGPGPQQQAPQGQQTAIRAQAPQQRPQASAQQQRPDYISEFAVCDVGSGDCVRGDLNNNNSNRNNVNPSNRDHDNNGVANQEINRLELLEEALKESIALTVQAELQVRLKEEALTMANSKILALESALASPTFQCMECPNLRKQIRAVGRTLTLLREQRNKHLEDIFDLKMEAFSTALSEIDEKAARLEMSSRAEDKQLLSGLRQKRDALRRRIAQENERRVGMLAKLDKEAALRDVETAAGQVNTEPANEQPGTAYSAKTTARSINYQFQPQSGLIWPSSCDKKMSSEEYQPANEIRSQLGAETTAHGSLWQSYSRPTSPTGWLRRQEHITRAITSSPSSLVGGAGAQGASLSSSESRSGEETSV</sequence>
<accession>A0A7M7JG18</accession>
<dbReference type="KEGG" id="vde:111246340"/>
<evidence type="ECO:0000256" key="7">
    <source>
        <dbReference type="ARBA" id="ARBA00023273"/>
    </source>
</evidence>
<feature type="compositionally biased region" description="Polar residues" evidence="10">
    <location>
        <begin position="26"/>
        <end position="36"/>
    </location>
</feature>
<keyword evidence="2" id="KW-0963">Cytoplasm</keyword>
<evidence type="ECO:0000256" key="8">
    <source>
        <dbReference type="ARBA" id="ARBA00034106"/>
    </source>
</evidence>
<feature type="compositionally biased region" description="Low complexity" evidence="10">
    <location>
        <begin position="2497"/>
        <end position="2506"/>
    </location>
</feature>
<dbReference type="InParanoid" id="A0A7M7JG18"/>
<dbReference type="GO" id="GO:0048788">
    <property type="term" value="C:cytoskeleton of presynaptic active zone"/>
    <property type="evidence" value="ECO:0007669"/>
    <property type="project" value="TreeGrafter"/>
</dbReference>
<evidence type="ECO:0000256" key="2">
    <source>
        <dbReference type="ARBA" id="ARBA00022490"/>
    </source>
</evidence>
<feature type="compositionally biased region" description="Basic residues" evidence="10">
    <location>
        <begin position="109"/>
        <end position="124"/>
    </location>
</feature>
<feature type="compositionally biased region" description="Low complexity" evidence="10">
    <location>
        <begin position="2126"/>
        <end position="2182"/>
    </location>
</feature>
<feature type="region of interest" description="Disordered" evidence="10">
    <location>
        <begin position="49"/>
        <end position="269"/>
    </location>
</feature>
<feature type="compositionally biased region" description="Basic and acidic residues" evidence="10">
    <location>
        <begin position="174"/>
        <end position="184"/>
    </location>
</feature>
<dbReference type="GeneID" id="111246340"/>
<feature type="compositionally biased region" description="Polar residues" evidence="10">
    <location>
        <begin position="675"/>
        <end position="686"/>
    </location>
</feature>
<keyword evidence="3" id="KW-0597">Phosphoprotein</keyword>
<evidence type="ECO:0000313" key="11">
    <source>
        <dbReference type="EnsemblMetazoa" id="XP_022651535"/>
    </source>
</evidence>
<dbReference type="EnsemblMetazoa" id="XM_022795800">
    <property type="protein sequence ID" value="XP_022651535"/>
    <property type="gene ID" value="LOC111246340"/>
</dbReference>
<feature type="compositionally biased region" description="Basic and acidic residues" evidence="10">
    <location>
        <begin position="1425"/>
        <end position="1463"/>
    </location>
</feature>
<keyword evidence="4" id="KW-0770">Synapse</keyword>
<dbReference type="Gene3D" id="1.10.287.1490">
    <property type="match status" value="3"/>
</dbReference>
<feature type="compositionally biased region" description="Polar residues" evidence="10">
    <location>
        <begin position="79"/>
        <end position="89"/>
    </location>
</feature>
<feature type="compositionally biased region" description="Basic and acidic residues" evidence="10">
    <location>
        <begin position="861"/>
        <end position="877"/>
    </location>
</feature>
<feature type="coiled-coil region" evidence="9">
    <location>
        <begin position="930"/>
        <end position="957"/>
    </location>
</feature>
<feature type="compositionally biased region" description="Basic and acidic residues" evidence="10">
    <location>
        <begin position="376"/>
        <end position="388"/>
    </location>
</feature>
<feature type="compositionally biased region" description="Polar residues" evidence="10">
    <location>
        <begin position="257"/>
        <end position="267"/>
    </location>
</feature>
<feature type="compositionally biased region" description="Low complexity" evidence="10">
    <location>
        <begin position="2205"/>
        <end position="2217"/>
    </location>
</feature>
<keyword evidence="5 9" id="KW-0175">Coiled coil</keyword>
<evidence type="ECO:0000256" key="9">
    <source>
        <dbReference type="SAM" id="Coils"/>
    </source>
</evidence>
<dbReference type="PANTHER" id="PTHR18861">
    <property type="entry name" value="ELKS/RAB6-INTERACTING/CAST PROTEIN"/>
    <property type="match status" value="1"/>
</dbReference>
<feature type="region of interest" description="Disordered" evidence="10">
    <location>
        <begin position="1839"/>
        <end position="1862"/>
    </location>
</feature>
<reference evidence="11" key="1">
    <citation type="submission" date="2021-01" db="UniProtKB">
        <authorList>
            <consortium name="EnsemblMetazoa"/>
        </authorList>
    </citation>
    <scope>IDENTIFICATION</scope>
</reference>
<feature type="compositionally biased region" description="Basic and acidic residues" evidence="10">
    <location>
        <begin position="94"/>
        <end position="106"/>
    </location>
</feature>
<feature type="region of interest" description="Disordered" evidence="10">
    <location>
        <begin position="976"/>
        <end position="1010"/>
    </location>
</feature>
<feature type="region of interest" description="Disordered" evidence="10">
    <location>
        <begin position="2451"/>
        <end position="2514"/>
    </location>
</feature>
<feature type="region of interest" description="Disordered" evidence="10">
    <location>
        <begin position="2203"/>
        <end position="2225"/>
    </location>
</feature>
<feature type="region of interest" description="Disordered" evidence="10">
    <location>
        <begin position="635"/>
        <end position="700"/>
    </location>
</feature>
<dbReference type="RefSeq" id="XP_022651535.1">
    <property type="nucleotide sequence ID" value="XM_022795800.1"/>
</dbReference>
<feature type="region of interest" description="Disordered" evidence="10">
    <location>
        <begin position="855"/>
        <end position="910"/>
    </location>
</feature>
<name>A0A7M7JG18_VARDE</name>
<feature type="region of interest" description="Disordered" evidence="10">
    <location>
        <begin position="1425"/>
        <end position="1491"/>
    </location>
</feature>
<comment type="subcellular location">
    <subcellularLocation>
        <location evidence="1">Cytoplasm</location>
        <location evidence="1">Cytoskeleton</location>
    </subcellularLocation>
    <subcellularLocation>
        <location evidence="8">Presynapse</location>
    </subcellularLocation>
</comment>
<proteinExistence type="predicted"/>
<organism evidence="11 12">
    <name type="scientific">Varroa destructor</name>
    <name type="common">Honeybee mite</name>
    <dbReference type="NCBI Taxonomy" id="109461"/>
    <lineage>
        <taxon>Eukaryota</taxon>
        <taxon>Metazoa</taxon>
        <taxon>Ecdysozoa</taxon>
        <taxon>Arthropoda</taxon>
        <taxon>Chelicerata</taxon>
        <taxon>Arachnida</taxon>
        <taxon>Acari</taxon>
        <taxon>Parasitiformes</taxon>
        <taxon>Mesostigmata</taxon>
        <taxon>Gamasina</taxon>
        <taxon>Dermanyssoidea</taxon>
        <taxon>Varroidae</taxon>
        <taxon>Varroa</taxon>
    </lineage>
</organism>
<dbReference type="InterPro" id="IPR019323">
    <property type="entry name" value="ELKS/CAST"/>
</dbReference>
<feature type="compositionally biased region" description="Low complexity" evidence="10">
    <location>
        <begin position="652"/>
        <end position="674"/>
    </location>
</feature>
<keyword evidence="6" id="KW-0206">Cytoskeleton</keyword>
<feature type="compositionally biased region" description="Low complexity" evidence="10">
    <location>
        <begin position="188"/>
        <end position="205"/>
    </location>
</feature>
<dbReference type="Pfam" id="PF10174">
    <property type="entry name" value="Cast"/>
    <property type="match status" value="2"/>
</dbReference>
<evidence type="ECO:0000313" key="12">
    <source>
        <dbReference type="Proteomes" id="UP000594260"/>
    </source>
</evidence>
<feature type="compositionally biased region" description="Basic and acidic residues" evidence="10">
    <location>
        <begin position="1482"/>
        <end position="1491"/>
    </location>
</feature>
<feature type="region of interest" description="Disordered" evidence="10">
    <location>
        <begin position="2111"/>
        <end position="2182"/>
    </location>
</feature>
<feature type="compositionally biased region" description="Basic and acidic residues" evidence="10">
    <location>
        <begin position="1"/>
        <end position="15"/>
    </location>
</feature>
<dbReference type="GO" id="GO:0048167">
    <property type="term" value="P:regulation of synaptic plasticity"/>
    <property type="evidence" value="ECO:0007669"/>
    <property type="project" value="TreeGrafter"/>
</dbReference>
<feature type="compositionally biased region" description="Low complexity" evidence="10">
    <location>
        <begin position="890"/>
        <end position="905"/>
    </location>
</feature>
<evidence type="ECO:0000256" key="3">
    <source>
        <dbReference type="ARBA" id="ARBA00022553"/>
    </source>
</evidence>
<evidence type="ECO:0000256" key="10">
    <source>
        <dbReference type="SAM" id="MobiDB-lite"/>
    </source>
</evidence>
<feature type="compositionally biased region" description="Basic and acidic residues" evidence="10">
    <location>
        <begin position="354"/>
        <end position="365"/>
    </location>
</feature>
<dbReference type="Proteomes" id="UP000594260">
    <property type="component" value="Unplaced"/>
</dbReference>
<evidence type="ECO:0000256" key="1">
    <source>
        <dbReference type="ARBA" id="ARBA00004245"/>
    </source>
</evidence>
<feature type="coiled-coil region" evidence="9">
    <location>
        <begin position="740"/>
        <end position="767"/>
    </location>
</feature>
<dbReference type="GO" id="GO:0030424">
    <property type="term" value="C:axon"/>
    <property type="evidence" value="ECO:0007669"/>
    <property type="project" value="UniProtKB-SubCell"/>
</dbReference>
<feature type="compositionally biased region" description="Low complexity" evidence="10">
    <location>
        <begin position="990"/>
        <end position="999"/>
    </location>
</feature>
<feature type="compositionally biased region" description="Low complexity" evidence="10">
    <location>
        <begin position="130"/>
        <end position="146"/>
    </location>
</feature>
<keyword evidence="12" id="KW-1185">Reference proteome</keyword>
<feature type="coiled-coil region" evidence="9">
    <location>
        <begin position="793"/>
        <end position="827"/>
    </location>
</feature>
<feature type="region of interest" description="Disordered" evidence="10">
    <location>
        <begin position="1359"/>
        <end position="1382"/>
    </location>
</feature>
<evidence type="ECO:0000256" key="5">
    <source>
        <dbReference type="ARBA" id="ARBA00023054"/>
    </source>
</evidence>
<keyword evidence="7" id="KW-0966">Cell projection</keyword>
<feature type="coiled-coil region" evidence="9">
    <location>
        <begin position="449"/>
        <end position="476"/>
    </location>
</feature>
<protein>
    <submittedName>
        <fullName evidence="11">Uncharacterized protein</fullName>
    </submittedName>
</protein>
<evidence type="ECO:0000256" key="4">
    <source>
        <dbReference type="ARBA" id="ARBA00023018"/>
    </source>
</evidence>
<dbReference type="PANTHER" id="PTHR18861:SF0">
    <property type="entry name" value="BRUCHPILOT, ISOFORM J"/>
    <property type="match status" value="1"/>
</dbReference>
<feature type="compositionally biased region" description="Low complexity" evidence="10">
    <location>
        <begin position="234"/>
        <end position="256"/>
    </location>
</feature>
<dbReference type="OrthoDB" id="6429828at2759"/>
<feature type="compositionally biased region" description="Polar residues" evidence="10">
    <location>
        <begin position="2455"/>
        <end position="2470"/>
    </location>
</feature>